<evidence type="ECO:0000259" key="2">
    <source>
        <dbReference type="Pfam" id="PF07500"/>
    </source>
</evidence>
<accession>A0A8J8P523</accession>
<feature type="compositionally biased region" description="Low complexity" evidence="1">
    <location>
        <begin position="236"/>
        <end position="247"/>
    </location>
</feature>
<sequence>MTAPNQKIFNPNLFKAPAQEQESEPQENSGGGGKKDYPVSGNATRDQVRKLIFESFQGDNPSIPGEKLSISQAVEVIESSILNESKDPKSKQYRDKSRQVQLKLKGPRYEQSRNELRTGAITAEDFIKDEYVQGKAAATAAPNQMQQRVGSAPMMPPGGGGFAQRPPMMGGGGPRPMMPMGMMRPPGPGGPMVRPRMMAPPAFSAPRPQFMQTSLPTPIEERPQESSEKLEEGETIEQTPITQPIIQDSQLPIHSVKEKVQTRKQSQQSPETIQQPISQSEPKDDFGEERSAVTPFIPPAHQFDNSLNSSTIIQESIQTSIDDDEGSNLGYSQKKPKKMKKKKKKEGCLSRGKTSMKHPDINSTIRI</sequence>
<feature type="compositionally biased region" description="Basic residues" evidence="1">
    <location>
        <begin position="334"/>
        <end position="345"/>
    </location>
</feature>
<dbReference type="InterPro" id="IPR003618">
    <property type="entry name" value="TFIIS_cen_dom"/>
</dbReference>
<name>A0A8J8P523_HALGN</name>
<feature type="region of interest" description="Disordered" evidence="1">
    <location>
        <begin position="1"/>
        <end position="43"/>
    </location>
</feature>
<feature type="domain" description="TFIIS central" evidence="2">
    <location>
        <begin position="41"/>
        <end position="128"/>
    </location>
</feature>
<dbReference type="EMBL" id="RRYP01000463">
    <property type="protein sequence ID" value="TNV87383.1"/>
    <property type="molecule type" value="Genomic_DNA"/>
</dbReference>
<dbReference type="InterPro" id="IPR036575">
    <property type="entry name" value="TFIIS_cen_dom_sf"/>
</dbReference>
<dbReference type="OrthoDB" id="44867at2759"/>
<evidence type="ECO:0000256" key="1">
    <source>
        <dbReference type="SAM" id="MobiDB-lite"/>
    </source>
</evidence>
<dbReference type="SUPFAM" id="SSF46942">
    <property type="entry name" value="Elongation factor TFIIS domain 2"/>
    <property type="match status" value="1"/>
</dbReference>
<proteinExistence type="predicted"/>
<dbReference type="Proteomes" id="UP000785679">
    <property type="component" value="Unassembled WGS sequence"/>
</dbReference>
<organism evidence="3 4">
    <name type="scientific">Halteria grandinella</name>
    <dbReference type="NCBI Taxonomy" id="5974"/>
    <lineage>
        <taxon>Eukaryota</taxon>
        <taxon>Sar</taxon>
        <taxon>Alveolata</taxon>
        <taxon>Ciliophora</taxon>
        <taxon>Intramacronucleata</taxon>
        <taxon>Spirotrichea</taxon>
        <taxon>Stichotrichia</taxon>
        <taxon>Sporadotrichida</taxon>
        <taxon>Halteriidae</taxon>
        <taxon>Halteria</taxon>
    </lineage>
</organism>
<dbReference type="GO" id="GO:0006351">
    <property type="term" value="P:DNA-templated transcription"/>
    <property type="evidence" value="ECO:0007669"/>
    <property type="project" value="InterPro"/>
</dbReference>
<gene>
    <name evidence="3" type="ORF">FGO68_gene16939</name>
</gene>
<evidence type="ECO:0000313" key="4">
    <source>
        <dbReference type="Proteomes" id="UP000785679"/>
    </source>
</evidence>
<feature type="compositionally biased region" description="Basic and acidic residues" evidence="1">
    <location>
        <begin position="281"/>
        <end position="291"/>
    </location>
</feature>
<evidence type="ECO:0000313" key="3">
    <source>
        <dbReference type="EMBL" id="TNV87383.1"/>
    </source>
</evidence>
<dbReference type="AlphaFoldDB" id="A0A8J8P523"/>
<feature type="region of interest" description="Disordered" evidence="1">
    <location>
        <begin position="80"/>
        <end position="99"/>
    </location>
</feature>
<feature type="compositionally biased region" description="Basic and acidic residues" evidence="1">
    <location>
        <begin position="219"/>
        <end position="232"/>
    </location>
</feature>
<dbReference type="Pfam" id="PF07500">
    <property type="entry name" value="TFIIS_M"/>
    <property type="match status" value="1"/>
</dbReference>
<feature type="compositionally biased region" description="Low complexity" evidence="1">
    <location>
        <begin position="309"/>
        <end position="320"/>
    </location>
</feature>
<keyword evidence="4" id="KW-1185">Reference proteome</keyword>
<protein>
    <recommendedName>
        <fullName evidence="2">TFIIS central domain-containing protein</fullName>
    </recommendedName>
</protein>
<feature type="compositionally biased region" description="Basic and acidic residues" evidence="1">
    <location>
        <begin position="84"/>
        <end position="98"/>
    </location>
</feature>
<comment type="caution">
    <text evidence="3">The sequence shown here is derived from an EMBL/GenBank/DDBJ whole genome shotgun (WGS) entry which is preliminary data.</text>
</comment>
<reference evidence="3" key="1">
    <citation type="submission" date="2019-06" db="EMBL/GenBank/DDBJ databases">
        <authorList>
            <person name="Zheng W."/>
        </authorList>
    </citation>
    <scope>NUCLEOTIDE SEQUENCE</scope>
    <source>
        <strain evidence="3">QDHG01</strain>
    </source>
</reference>
<dbReference type="Gene3D" id="1.10.472.30">
    <property type="entry name" value="Transcription elongation factor S-II, central domain"/>
    <property type="match status" value="1"/>
</dbReference>
<feature type="compositionally biased region" description="Polar residues" evidence="1">
    <location>
        <begin position="263"/>
        <end position="280"/>
    </location>
</feature>
<feature type="region of interest" description="Disordered" evidence="1">
    <location>
        <begin position="200"/>
        <end position="367"/>
    </location>
</feature>